<evidence type="ECO:0000256" key="4">
    <source>
        <dbReference type="ARBA" id="ARBA00035241"/>
    </source>
</evidence>
<dbReference type="GO" id="GO:1990904">
    <property type="term" value="C:ribonucleoprotein complex"/>
    <property type="evidence" value="ECO:0007669"/>
    <property type="project" value="UniProtKB-KW"/>
</dbReference>
<dbReference type="PROSITE" id="PS01199">
    <property type="entry name" value="RIBOSOMAL_L1"/>
    <property type="match status" value="1"/>
</dbReference>
<dbReference type="FunFam" id="3.40.50.790:FF:000002">
    <property type="entry name" value="Ribosomal protein"/>
    <property type="match status" value="1"/>
</dbReference>
<dbReference type="Gene3D" id="3.40.50.790">
    <property type="match status" value="1"/>
</dbReference>
<dbReference type="GO" id="GO:0036297">
    <property type="term" value="P:interstrand cross-link repair"/>
    <property type="evidence" value="ECO:0007669"/>
    <property type="project" value="InterPro"/>
</dbReference>
<dbReference type="GO" id="GO:0005840">
    <property type="term" value="C:ribosome"/>
    <property type="evidence" value="ECO:0007669"/>
    <property type="project" value="UniProtKB-KW"/>
</dbReference>
<keyword evidence="2 7" id="KW-0689">Ribosomal protein</keyword>
<keyword evidence="8" id="KW-1185">Reference proteome</keyword>
<evidence type="ECO:0000256" key="1">
    <source>
        <dbReference type="ARBA" id="ARBA00010531"/>
    </source>
</evidence>
<organism evidence="7 8">
    <name type="scientific">Collichthys lucidus</name>
    <name type="common">Big head croaker</name>
    <name type="synonym">Sciaena lucida</name>
    <dbReference type="NCBI Taxonomy" id="240159"/>
    <lineage>
        <taxon>Eukaryota</taxon>
        <taxon>Metazoa</taxon>
        <taxon>Chordata</taxon>
        <taxon>Craniata</taxon>
        <taxon>Vertebrata</taxon>
        <taxon>Euteleostomi</taxon>
        <taxon>Actinopterygii</taxon>
        <taxon>Neopterygii</taxon>
        <taxon>Teleostei</taxon>
        <taxon>Neoteleostei</taxon>
        <taxon>Acanthomorphata</taxon>
        <taxon>Eupercaria</taxon>
        <taxon>Sciaenidae</taxon>
        <taxon>Collichthys</taxon>
    </lineage>
</organism>
<name>A0A4U5USH8_COLLU</name>
<feature type="compositionally biased region" description="Polar residues" evidence="6">
    <location>
        <begin position="195"/>
        <end position="209"/>
    </location>
</feature>
<sequence>MDARRSLCRFDGRSKLLVRSLLSGASGAHRAVSLFRKQQRANPETSLSNFIETLCQDEITCPDTEAQPLTVKPLVCLFPALFKQNLLSFMYLVYPVLPRTTIIRLLKCFSQDPHPTPWVSTLSKQLERNLRGHREEPLCTPLCSQRLKQLSQRLVGFGETGGWAECFSGQHVESGSQSASGLSELGTQRKRKGSFVSQNSDGEDTGQQSKRMKMDVGGSEGLNAEEQSAKEEITERLEVDALGETRAKETAPGSLSDALPEHIKVAVFQMKELLESHTEWDQSAMDVFKVLNECDLSQVEVLCSMLSLPDLPEQTLPKLCGSILAPSLDLSYSTAATLIKSLLLQKVLSLSEPASRCLVTAVTSLCSSFPRPMCDALIGPVIEGMNIGNPQAELLNRLIEGCLDSHYRLLVLQMTFKIVWSEALLSMIHSLLDSKPDLSEEQFTQFTEQLVSQSPQFTKSCQVCKNVANKMTKIKNNYIKTQNLSLHGVRDQREHYLLESIQSLLKTLPRPKFSVCVLGDQQHCDEAKAAELPHMDIEALKKLNKNKKLVKKLAKKYDAFLASESLIKQIPRILGPGLNKAGKFPSLLTHNENMNTKVDEVKSTIKFQMKKVLCLAVAVGHVKMTEDELVYNIHLAVNFLVSLLKKNWQNVRALYVKSTMGKPQRLY</sequence>
<proteinExistence type="inferred from homology"/>
<dbReference type="SUPFAM" id="SSF56808">
    <property type="entry name" value="Ribosomal protein L1"/>
    <property type="match status" value="1"/>
</dbReference>
<dbReference type="GO" id="GO:0043240">
    <property type="term" value="C:Fanconi anaemia nuclear complex"/>
    <property type="evidence" value="ECO:0007669"/>
    <property type="project" value="InterPro"/>
</dbReference>
<comment type="similarity">
    <text evidence="1">Belongs to the universal ribosomal protein uL1 family.</text>
</comment>
<dbReference type="InterPro" id="IPR039685">
    <property type="entry name" value="FANCE"/>
</dbReference>
<dbReference type="PANTHER" id="PTHR32094:SF5">
    <property type="entry name" value="FANCONI ANEMIA GROUP E PROTEIN"/>
    <property type="match status" value="1"/>
</dbReference>
<keyword evidence="3" id="KW-0687">Ribonucleoprotein</keyword>
<dbReference type="Pfam" id="PF00687">
    <property type="entry name" value="Ribosomal_L1"/>
    <property type="match status" value="1"/>
</dbReference>
<protein>
    <recommendedName>
        <fullName evidence="4">Large ribosomal subunit protein uL1</fullName>
    </recommendedName>
    <alternativeName>
        <fullName evidence="5">60S ribosomal protein L10a</fullName>
    </alternativeName>
</protein>
<gene>
    <name evidence="7" type="ORF">D9C73_011632</name>
</gene>
<evidence type="ECO:0000256" key="3">
    <source>
        <dbReference type="ARBA" id="ARBA00023274"/>
    </source>
</evidence>
<dbReference type="EMBL" id="CM014087">
    <property type="protein sequence ID" value="TKS77541.1"/>
    <property type="molecule type" value="Genomic_DNA"/>
</dbReference>
<dbReference type="InterPro" id="IPR028364">
    <property type="entry name" value="Ribosomal_uL1/biogenesis"/>
</dbReference>
<dbReference type="Gene3D" id="1.25.40.480">
    <property type="match status" value="1"/>
</dbReference>
<dbReference type="AlphaFoldDB" id="A0A4U5USH8"/>
<dbReference type="CDD" id="cd00403">
    <property type="entry name" value="Ribosomal_L1"/>
    <property type="match status" value="1"/>
</dbReference>
<dbReference type="Proteomes" id="UP000298787">
    <property type="component" value="Chromosome 10"/>
</dbReference>
<dbReference type="STRING" id="240159.A0A4U5USH8"/>
<evidence type="ECO:0000256" key="6">
    <source>
        <dbReference type="SAM" id="MobiDB-lite"/>
    </source>
</evidence>
<evidence type="ECO:0000256" key="2">
    <source>
        <dbReference type="ARBA" id="ARBA00022980"/>
    </source>
</evidence>
<evidence type="ECO:0000256" key="5">
    <source>
        <dbReference type="ARBA" id="ARBA00035370"/>
    </source>
</evidence>
<dbReference type="PANTHER" id="PTHR32094">
    <property type="entry name" value="FANCONI ANEMIA GROUP E PROTEIN"/>
    <property type="match status" value="1"/>
</dbReference>
<reference evidence="7 8" key="1">
    <citation type="submission" date="2019-01" db="EMBL/GenBank/DDBJ databases">
        <title>Genome Assembly of Collichthys lucidus.</title>
        <authorList>
            <person name="Cai M."/>
            <person name="Xiao S."/>
        </authorList>
    </citation>
    <scope>NUCLEOTIDE SEQUENCE [LARGE SCALE GENOMIC DNA]</scope>
    <source>
        <strain evidence="7">JT15FE1705JMU</strain>
        <tissue evidence="7">Muscle</tissue>
    </source>
</reference>
<dbReference type="InterPro" id="IPR023674">
    <property type="entry name" value="Ribosomal_uL1-like"/>
</dbReference>
<accession>A0A4U5USH8</accession>
<dbReference type="InterPro" id="IPR023673">
    <property type="entry name" value="Ribosomal_uL1_CS"/>
</dbReference>
<evidence type="ECO:0000313" key="8">
    <source>
        <dbReference type="Proteomes" id="UP000298787"/>
    </source>
</evidence>
<feature type="region of interest" description="Disordered" evidence="6">
    <location>
        <begin position="177"/>
        <end position="232"/>
    </location>
</feature>
<evidence type="ECO:0000313" key="7">
    <source>
        <dbReference type="EMBL" id="TKS77541.1"/>
    </source>
</evidence>
<dbReference type="InterPro" id="IPR016095">
    <property type="entry name" value="Ribosomal_uL1_3-a/b-sand"/>
</dbReference>